<feature type="transmembrane region" description="Helical" evidence="14">
    <location>
        <begin position="268"/>
        <end position="296"/>
    </location>
</feature>
<evidence type="ECO:0000256" key="7">
    <source>
        <dbReference type="ARBA" id="ARBA00022737"/>
    </source>
</evidence>
<evidence type="ECO:0000256" key="2">
    <source>
        <dbReference type="ARBA" id="ARBA00022448"/>
    </source>
</evidence>
<dbReference type="Proteomes" id="UP000708208">
    <property type="component" value="Unassembled WGS sequence"/>
</dbReference>
<keyword evidence="3" id="KW-1003">Cell membrane</keyword>
<dbReference type="FunFam" id="3.30.160.60:FF:000100">
    <property type="entry name" value="Zinc finger 45-like"/>
    <property type="match status" value="1"/>
</dbReference>
<dbReference type="GO" id="GO:0051119">
    <property type="term" value="F:sugar transmembrane transporter activity"/>
    <property type="evidence" value="ECO:0007669"/>
    <property type="project" value="InterPro"/>
</dbReference>
<evidence type="ECO:0000256" key="6">
    <source>
        <dbReference type="ARBA" id="ARBA00022723"/>
    </source>
</evidence>
<comment type="caution">
    <text evidence="17">The sequence shown here is derived from an EMBL/GenBank/DDBJ whole genome shotgun (WGS) entry which is preliminary data.</text>
</comment>
<dbReference type="FunFam" id="1.20.1250.20:FF:000218">
    <property type="entry name" value="facilitated trehalose transporter Tret1"/>
    <property type="match status" value="1"/>
</dbReference>
<dbReference type="InterPro" id="IPR005828">
    <property type="entry name" value="MFS_sugar_transport-like"/>
</dbReference>
<dbReference type="PROSITE" id="PS50850">
    <property type="entry name" value="MFS"/>
    <property type="match status" value="1"/>
</dbReference>
<feature type="transmembrane region" description="Helical" evidence="14">
    <location>
        <begin position="382"/>
        <end position="403"/>
    </location>
</feature>
<feature type="domain" description="C2H2-type" evidence="15">
    <location>
        <begin position="753"/>
        <end position="780"/>
    </location>
</feature>
<keyword evidence="2" id="KW-0813">Transport</keyword>
<keyword evidence="9" id="KW-0862">Zinc</keyword>
<protein>
    <recommendedName>
        <fullName evidence="19">Sugar transporter</fullName>
    </recommendedName>
</protein>
<dbReference type="InterPro" id="IPR005829">
    <property type="entry name" value="Sugar_transporter_CS"/>
</dbReference>
<keyword evidence="6" id="KW-0479">Metal-binding</keyword>
<evidence type="ECO:0000256" key="1">
    <source>
        <dbReference type="ARBA" id="ARBA00004651"/>
    </source>
</evidence>
<feature type="transmembrane region" description="Helical" evidence="14">
    <location>
        <begin position="102"/>
        <end position="120"/>
    </location>
</feature>
<dbReference type="SMART" id="SM00355">
    <property type="entry name" value="ZnF_C2H2"/>
    <property type="match status" value="1"/>
</dbReference>
<feature type="compositionally biased region" description="Polar residues" evidence="13">
    <location>
        <begin position="680"/>
        <end position="698"/>
    </location>
</feature>
<dbReference type="PANTHER" id="PTHR48021">
    <property type="match status" value="1"/>
</dbReference>
<feature type="domain" description="Major facilitator superfamily (MFS) profile" evidence="16">
    <location>
        <begin position="31"/>
        <end position="470"/>
    </location>
</feature>
<evidence type="ECO:0000256" key="14">
    <source>
        <dbReference type="SAM" id="Phobius"/>
    </source>
</evidence>
<evidence type="ECO:0000256" key="4">
    <source>
        <dbReference type="ARBA" id="ARBA00022597"/>
    </source>
</evidence>
<evidence type="ECO:0000259" key="16">
    <source>
        <dbReference type="PROSITE" id="PS50850"/>
    </source>
</evidence>
<feature type="region of interest" description="Disordered" evidence="13">
    <location>
        <begin position="1083"/>
        <end position="1124"/>
    </location>
</feature>
<feature type="transmembrane region" description="Helical" evidence="14">
    <location>
        <begin position="342"/>
        <end position="362"/>
    </location>
</feature>
<evidence type="ECO:0000259" key="15">
    <source>
        <dbReference type="PROSITE" id="PS50157"/>
    </source>
</evidence>
<feature type="region of interest" description="Disordered" evidence="13">
    <location>
        <begin position="830"/>
        <end position="860"/>
    </location>
</feature>
<keyword evidence="7" id="KW-0677">Repeat</keyword>
<dbReference type="PROSITE" id="PS50157">
    <property type="entry name" value="ZINC_FINGER_C2H2_2"/>
    <property type="match status" value="1"/>
</dbReference>
<feature type="transmembrane region" description="Helical" evidence="14">
    <location>
        <begin position="316"/>
        <end position="335"/>
    </location>
</feature>
<accession>A0A8J2NWV3</accession>
<evidence type="ECO:0000256" key="13">
    <source>
        <dbReference type="SAM" id="MobiDB-lite"/>
    </source>
</evidence>
<feature type="region of interest" description="Disordered" evidence="13">
    <location>
        <begin position="714"/>
        <end position="748"/>
    </location>
</feature>
<dbReference type="InterPro" id="IPR020846">
    <property type="entry name" value="MFS_dom"/>
</dbReference>
<feature type="transmembrane region" description="Helical" evidence="14">
    <location>
        <begin position="71"/>
        <end position="90"/>
    </location>
</feature>
<sequence length="1124" mass="126450">MKLENILCFKRKSNNYNIEERKSYPWMEFFCAFTAAISFFSIGATRSYTSPAILAIQNDTAFNRTLTRNEISWVASVPPFVAFAGAIISAPFLQYVGRQKTLVLQAFPSILGWLFIGFGTNLPMILIGRGLNGLSSGLSTSAAQLYVSECARSRVRGMLGFLPGMMLSLGILAGLFAGSTLHWRVAALILAIVPAIAMMISMALPESPTWLLMKHRDNEAADSLHQIRGTGRDMKIRSEIDEIKDNLKETKESYEKLNWKQVIQRKDVWWPTCLAVSLMIFQQFTGASVVIFYLGNILTEAEKSGGVRVLMTPDEGAVLVGVVQFLAFFISLPLIDWLGRKVSLLTSSAFMIISYISLGFYFYSCAQKNEPFVTFTAPWLPLVSLCGFIASYSMGFASVPFIITSEVFPSHLRSYLCSLCSFVNLLSLCITVKYFLPLKEALYPGYVFFLFALVCGIAIIVIIFALPETKVKQEQTRTRAFTSDRRLADGEKMEGGLQGGYFDQNVSQIIQMNDVQQITFDPKDGHILHVVEDLTDDSYHGDMDQDQVFVIQDDEEQETSEIAVWNHDKGEYEIITSEFNEFTHQILDILDNHQNHSTISETARDPHNENGNIHRKGNVESTPTPITNPEPDVSRSTPIKVERPTVTEKEHVEEQKQRELQEEDQEGNQSENPDEVPEQSIGNEQELNSNSSDSNNMITGDKTASKMIQLETATGRIIQLPGEDENPDLAKHRESMNESASEEEEQETTDLPFACTLCKKRFSRKLHLNNHMERHHGIKYVFTEKGRKVKLVRIPEGFKVIEGEKLDPCVEKLITTIDKDKLHSIIGVEEIEPDETEQNQSGNNTMGSDDDADDNNRLNDLLNGNAKGPFGCGFLFRKINYQAYRVAMDKGETPFAAFYPPDRTNVYLFRVIPAGERQQLFLPATKRDVRNAMGAKKDGGNFIIPLVAALKISDAEEEKKIILEPLPAVKPTKVEILAFEDFVSYARQCQNPESGVKTLADSIEVSPSPNQAPIIVDAAPKLRKKFQRRTTRNCLKESTRISADLCTGNVLDTPVTRAKKTMKNRGLIGETKLQKLRRNLRKEFDDEFDDDDDEEKDASYYPNDSRPKKRGRGRPPGTKNRPKC</sequence>
<keyword evidence="8 12" id="KW-0863">Zinc-finger</keyword>
<dbReference type="EMBL" id="CAJVCH010046110">
    <property type="protein sequence ID" value="CAG7717469.1"/>
    <property type="molecule type" value="Genomic_DNA"/>
</dbReference>
<comment type="subcellular location">
    <subcellularLocation>
        <location evidence="1">Cell membrane</location>
        <topology evidence="1">Multi-pass membrane protein</topology>
    </subcellularLocation>
</comment>
<proteinExistence type="predicted"/>
<dbReference type="PROSITE" id="PS00028">
    <property type="entry name" value="ZINC_FINGER_C2H2_1"/>
    <property type="match status" value="1"/>
</dbReference>
<feature type="compositionally biased region" description="Basic and acidic residues" evidence="13">
    <location>
        <begin position="640"/>
        <end position="660"/>
    </location>
</feature>
<evidence type="ECO:0000256" key="8">
    <source>
        <dbReference type="ARBA" id="ARBA00022771"/>
    </source>
</evidence>
<evidence type="ECO:0000256" key="12">
    <source>
        <dbReference type="PROSITE-ProRule" id="PRU00042"/>
    </source>
</evidence>
<feature type="transmembrane region" description="Helical" evidence="14">
    <location>
        <begin position="183"/>
        <end position="204"/>
    </location>
</feature>
<dbReference type="PROSITE" id="PS00217">
    <property type="entry name" value="SUGAR_TRANSPORT_2"/>
    <property type="match status" value="1"/>
</dbReference>
<dbReference type="GO" id="GO:0008270">
    <property type="term" value="F:zinc ion binding"/>
    <property type="evidence" value="ECO:0007669"/>
    <property type="project" value="UniProtKB-KW"/>
</dbReference>
<feature type="compositionally biased region" description="Acidic residues" evidence="13">
    <location>
        <begin position="1085"/>
        <end position="1096"/>
    </location>
</feature>
<dbReference type="InterPro" id="IPR044775">
    <property type="entry name" value="MFS_ERD6/Tret1-like"/>
</dbReference>
<evidence type="ECO:0000313" key="17">
    <source>
        <dbReference type="EMBL" id="CAG7717469.1"/>
    </source>
</evidence>
<keyword evidence="4" id="KW-0762">Sugar transport</keyword>
<feature type="transmembrane region" description="Helical" evidence="14">
    <location>
        <begin position="442"/>
        <end position="466"/>
    </location>
</feature>
<feature type="compositionally biased region" description="Acidic residues" evidence="13">
    <location>
        <begin position="661"/>
        <end position="677"/>
    </location>
</feature>
<dbReference type="PANTHER" id="PTHR48021:SF1">
    <property type="entry name" value="GH07001P-RELATED"/>
    <property type="match status" value="1"/>
</dbReference>
<evidence type="ECO:0000256" key="11">
    <source>
        <dbReference type="ARBA" id="ARBA00023136"/>
    </source>
</evidence>
<evidence type="ECO:0000256" key="3">
    <source>
        <dbReference type="ARBA" id="ARBA00022475"/>
    </source>
</evidence>
<gene>
    <name evidence="17" type="ORF">AFUS01_LOCUS6926</name>
</gene>
<evidence type="ECO:0008006" key="19">
    <source>
        <dbReference type="Google" id="ProtNLM"/>
    </source>
</evidence>
<dbReference type="Pfam" id="PF00083">
    <property type="entry name" value="Sugar_tr"/>
    <property type="match status" value="1"/>
</dbReference>
<evidence type="ECO:0000256" key="10">
    <source>
        <dbReference type="ARBA" id="ARBA00022989"/>
    </source>
</evidence>
<evidence type="ECO:0000256" key="5">
    <source>
        <dbReference type="ARBA" id="ARBA00022692"/>
    </source>
</evidence>
<dbReference type="AlphaFoldDB" id="A0A8J2NWV3"/>
<dbReference type="InterPro" id="IPR050549">
    <property type="entry name" value="MFS_Trehalose_Transporter"/>
</dbReference>
<feature type="transmembrane region" description="Helical" evidence="14">
    <location>
        <begin position="415"/>
        <end position="436"/>
    </location>
</feature>
<dbReference type="InterPro" id="IPR013087">
    <property type="entry name" value="Znf_C2H2_type"/>
</dbReference>
<evidence type="ECO:0000313" key="18">
    <source>
        <dbReference type="Proteomes" id="UP000708208"/>
    </source>
</evidence>
<dbReference type="CDD" id="cd17358">
    <property type="entry name" value="MFS_GLUT6_8_Class3_like"/>
    <property type="match status" value="1"/>
</dbReference>
<name>A0A8J2NWV3_9HEXA</name>
<keyword evidence="11 14" id="KW-0472">Membrane</keyword>
<dbReference type="OrthoDB" id="8120565at2759"/>
<feature type="transmembrane region" description="Helical" evidence="14">
    <location>
        <begin position="159"/>
        <end position="177"/>
    </location>
</feature>
<feature type="compositionally biased region" description="Polar residues" evidence="13">
    <location>
        <begin position="838"/>
        <end position="847"/>
    </location>
</feature>
<organism evidence="17 18">
    <name type="scientific">Allacma fusca</name>
    <dbReference type="NCBI Taxonomy" id="39272"/>
    <lineage>
        <taxon>Eukaryota</taxon>
        <taxon>Metazoa</taxon>
        <taxon>Ecdysozoa</taxon>
        <taxon>Arthropoda</taxon>
        <taxon>Hexapoda</taxon>
        <taxon>Collembola</taxon>
        <taxon>Symphypleona</taxon>
        <taxon>Sminthuridae</taxon>
        <taxon>Allacma</taxon>
    </lineage>
</organism>
<evidence type="ECO:0000256" key="9">
    <source>
        <dbReference type="ARBA" id="ARBA00022833"/>
    </source>
</evidence>
<keyword evidence="10 14" id="KW-1133">Transmembrane helix</keyword>
<keyword evidence="5 14" id="KW-0812">Transmembrane</keyword>
<keyword evidence="18" id="KW-1185">Reference proteome</keyword>
<reference evidence="17" key="1">
    <citation type="submission" date="2021-06" db="EMBL/GenBank/DDBJ databases">
        <authorList>
            <person name="Hodson N. C."/>
            <person name="Mongue J. A."/>
            <person name="Jaron S. K."/>
        </authorList>
    </citation>
    <scope>NUCLEOTIDE SEQUENCE</scope>
</reference>
<feature type="compositionally biased region" description="Low complexity" evidence="13">
    <location>
        <begin position="1115"/>
        <end position="1124"/>
    </location>
</feature>
<dbReference type="PROSITE" id="PS00216">
    <property type="entry name" value="SUGAR_TRANSPORT_1"/>
    <property type="match status" value="1"/>
</dbReference>
<dbReference type="GO" id="GO:0005886">
    <property type="term" value="C:plasma membrane"/>
    <property type="evidence" value="ECO:0007669"/>
    <property type="project" value="UniProtKB-SubCell"/>
</dbReference>
<feature type="region of interest" description="Disordered" evidence="13">
    <location>
        <begin position="599"/>
        <end position="699"/>
    </location>
</feature>